<feature type="region of interest" description="Disordered" evidence="2">
    <location>
        <begin position="79"/>
        <end position="108"/>
    </location>
</feature>
<keyword evidence="1" id="KW-0539">Nucleus</keyword>
<proteinExistence type="predicted"/>
<feature type="non-terminal residue" evidence="4">
    <location>
        <position position="231"/>
    </location>
</feature>
<dbReference type="OrthoDB" id="5386330at2759"/>
<gene>
    <name evidence="4" type="ORF">M406DRAFT_272504</name>
</gene>
<comment type="caution">
    <text evidence="4">The sequence shown here is derived from an EMBL/GenBank/DDBJ whole genome shotgun (WGS) entry which is preliminary data.</text>
</comment>
<dbReference type="EMBL" id="MU032344">
    <property type="protein sequence ID" value="KAF3771108.1"/>
    <property type="molecule type" value="Genomic_DNA"/>
</dbReference>
<dbReference type="RefSeq" id="XP_040782069.1">
    <property type="nucleotide sequence ID" value="XM_040918150.1"/>
</dbReference>
<dbReference type="Pfam" id="PF00172">
    <property type="entry name" value="Zn_clus"/>
    <property type="match status" value="1"/>
</dbReference>
<dbReference type="GO" id="GO:0000976">
    <property type="term" value="F:transcription cis-regulatory region binding"/>
    <property type="evidence" value="ECO:0007669"/>
    <property type="project" value="TreeGrafter"/>
</dbReference>
<dbReference type="GeneID" id="63835279"/>
<feature type="compositionally biased region" description="Basic and acidic residues" evidence="2">
    <location>
        <begin position="79"/>
        <end position="89"/>
    </location>
</feature>
<evidence type="ECO:0000259" key="3">
    <source>
        <dbReference type="PROSITE" id="PS50048"/>
    </source>
</evidence>
<dbReference type="Proteomes" id="UP000803844">
    <property type="component" value="Unassembled WGS sequence"/>
</dbReference>
<dbReference type="GO" id="GO:0000981">
    <property type="term" value="F:DNA-binding transcription factor activity, RNA polymerase II-specific"/>
    <property type="evidence" value="ECO:0007669"/>
    <property type="project" value="InterPro"/>
</dbReference>
<feature type="region of interest" description="Disordered" evidence="2">
    <location>
        <begin position="125"/>
        <end position="146"/>
    </location>
</feature>
<keyword evidence="5" id="KW-1185">Reference proteome</keyword>
<organism evidence="4 5">
    <name type="scientific">Cryphonectria parasitica (strain ATCC 38755 / EP155)</name>
    <dbReference type="NCBI Taxonomy" id="660469"/>
    <lineage>
        <taxon>Eukaryota</taxon>
        <taxon>Fungi</taxon>
        <taxon>Dikarya</taxon>
        <taxon>Ascomycota</taxon>
        <taxon>Pezizomycotina</taxon>
        <taxon>Sordariomycetes</taxon>
        <taxon>Sordariomycetidae</taxon>
        <taxon>Diaporthales</taxon>
        <taxon>Cryphonectriaceae</taxon>
        <taxon>Cryphonectria-Endothia species complex</taxon>
        <taxon>Cryphonectria</taxon>
    </lineage>
</organism>
<evidence type="ECO:0000256" key="1">
    <source>
        <dbReference type="ARBA" id="ARBA00023242"/>
    </source>
</evidence>
<dbReference type="PROSITE" id="PS00463">
    <property type="entry name" value="ZN2_CY6_FUNGAL_1"/>
    <property type="match status" value="1"/>
</dbReference>
<dbReference type="SUPFAM" id="SSF57701">
    <property type="entry name" value="Zn2/Cys6 DNA-binding domain"/>
    <property type="match status" value="1"/>
</dbReference>
<dbReference type="CDD" id="cd00067">
    <property type="entry name" value="GAL4"/>
    <property type="match status" value="1"/>
</dbReference>
<feature type="domain" description="Zn(2)-C6 fungal-type" evidence="3">
    <location>
        <begin position="18"/>
        <end position="48"/>
    </location>
</feature>
<dbReference type="GO" id="GO:0005634">
    <property type="term" value="C:nucleus"/>
    <property type="evidence" value="ECO:0007669"/>
    <property type="project" value="TreeGrafter"/>
</dbReference>
<dbReference type="PROSITE" id="PS50048">
    <property type="entry name" value="ZN2_CY6_FUNGAL_2"/>
    <property type="match status" value="1"/>
</dbReference>
<accession>A0A9P5CU74</accession>
<dbReference type="SMART" id="SM00066">
    <property type="entry name" value="GAL4"/>
    <property type="match status" value="1"/>
</dbReference>
<protein>
    <recommendedName>
        <fullName evidence="3">Zn(2)-C6 fungal-type domain-containing protein</fullName>
    </recommendedName>
</protein>
<sequence>MPSSMSSPRPEAQIAQIGCQSCRDQHLKCDRVTPICGRCVANNKECIRGYKFRIKNGPFPKKQRWARVSRRLRFVDETRTASGDNEEHPAGTFQDDWPDSYSEGSDTLHTADTTTITTEAGPAALHVQPYPTPPELAAGGLRPHSPTDRFIPHDDHVISPARNLPPFRNLMVSDLAVPAVLPVVPPLEVETEDPAVQAMRSRIYRDQDAWPLESREEAMLFQHYIQKLSIW</sequence>
<dbReference type="Gene3D" id="4.10.240.10">
    <property type="entry name" value="Zn(2)-C6 fungal-type DNA-binding domain"/>
    <property type="match status" value="1"/>
</dbReference>
<dbReference type="InterPro" id="IPR036864">
    <property type="entry name" value="Zn2-C6_fun-type_DNA-bd_sf"/>
</dbReference>
<reference evidence="4" key="1">
    <citation type="journal article" date="2020" name="Phytopathology">
        <title>Genome sequence of the chestnut blight fungus Cryphonectria parasitica EP155: A fundamental resource for an archetypical invasive plant pathogen.</title>
        <authorList>
            <person name="Crouch J.A."/>
            <person name="Dawe A."/>
            <person name="Aerts A."/>
            <person name="Barry K."/>
            <person name="Churchill A.C.L."/>
            <person name="Grimwood J."/>
            <person name="Hillman B."/>
            <person name="Milgroom M.G."/>
            <person name="Pangilinan J."/>
            <person name="Smith M."/>
            <person name="Salamov A."/>
            <person name="Schmutz J."/>
            <person name="Yadav J."/>
            <person name="Grigoriev I.V."/>
            <person name="Nuss D."/>
        </authorList>
    </citation>
    <scope>NUCLEOTIDE SEQUENCE</scope>
    <source>
        <strain evidence="4">EP155</strain>
    </source>
</reference>
<dbReference type="InterPro" id="IPR001138">
    <property type="entry name" value="Zn2Cys6_DnaBD"/>
</dbReference>
<evidence type="ECO:0000256" key="2">
    <source>
        <dbReference type="SAM" id="MobiDB-lite"/>
    </source>
</evidence>
<evidence type="ECO:0000313" key="4">
    <source>
        <dbReference type="EMBL" id="KAF3771108.1"/>
    </source>
</evidence>
<dbReference type="PANTHER" id="PTHR37534:SF3">
    <property type="entry name" value="ZN(II)2CYS6 TRANSCRIPTION FACTOR (EUROFUNG)"/>
    <property type="match status" value="1"/>
</dbReference>
<name>A0A9P5CU74_CRYP1</name>
<dbReference type="AlphaFoldDB" id="A0A9P5CU74"/>
<dbReference type="GO" id="GO:0008270">
    <property type="term" value="F:zinc ion binding"/>
    <property type="evidence" value="ECO:0007669"/>
    <property type="project" value="InterPro"/>
</dbReference>
<dbReference type="GO" id="GO:0045944">
    <property type="term" value="P:positive regulation of transcription by RNA polymerase II"/>
    <property type="evidence" value="ECO:0007669"/>
    <property type="project" value="TreeGrafter"/>
</dbReference>
<dbReference type="PANTHER" id="PTHR37534">
    <property type="entry name" value="TRANSCRIPTIONAL ACTIVATOR PROTEIN UGA3"/>
    <property type="match status" value="1"/>
</dbReference>
<evidence type="ECO:0000313" key="5">
    <source>
        <dbReference type="Proteomes" id="UP000803844"/>
    </source>
</evidence>